<dbReference type="AlphaFoldDB" id="A0AA38MAH5"/>
<name>A0AA38MAH5_9CUCU</name>
<sequence length="94" mass="11089">MNEKMDAIDGKLDAEIEETTEKMDARDEKIKEKMEMMNAKIDKQKDDIITSLTEKFQMEVETNKSEITGIKEQMNDIERNLKVMQNLVGENYRR</sequence>
<accession>A0AA38MAH5</accession>
<protein>
    <submittedName>
        <fullName evidence="2">Uncharacterized protein</fullName>
    </submittedName>
</protein>
<proteinExistence type="predicted"/>
<dbReference type="EMBL" id="JALNTZ010000006">
    <property type="protein sequence ID" value="KAJ3648802.1"/>
    <property type="molecule type" value="Genomic_DNA"/>
</dbReference>
<keyword evidence="1" id="KW-0175">Coiled coil</keyword>
<gene>
    <name evidence="2" type="ORF">Zmor_020577</name>
</gene>
<keyword evidence="3" id="KW-1185">Reference proteome</keyword>
<dbReference type="Proteomes" id="UP001168821">
    <property type="component" value="Unassembled WGS sequence"/>
</dbReference>
<evidence type="ECO:0000256" key="1">
    <source>
        <dbReference type="SAM" id="Coils"/>
    </source>
</evidence>
<comment type="caution">
    <text evidence="2">The sequence shown here is derived from an EMBL/GenBank/DDBJ whole genome shotgun (WGS) entry which is preliminary data.</text>
</comment>
<organism evidence="2 3">
    <name type="scientific">Zophobas morio</name>
    <dbReference type="NCBI Taxonomy" id="2755281"/>
    <lineage>
        <taxon>Eukaryota</taxon>
        <taxon>Metazoa</taxon>
        <taxon>Ecdysozoa</taxon>
        <taxon>Arthropoda</taxon>
        <taxon>Hexapoda</taxon>
        <taxon>Insecta</taxon>
        <taxon>Pterygota</taxon>
        <taxon>Neoptera</taxon>
        <taxon>Endopterygota</taxon>
        <taxon>Coleoptera</taxon>
        <taxon>Polyphaga</taxon>
        <taxon>Cucujiformia</taxon>
        <taxon>Tenebrionidae</taxon>
        <taxon>Zophobas</taxon>
    </lineage>
</organism>
<reference evidence="2" key="1">
    <citation type="journal article" date="2023" name="G3 (Bethesda)">
        <title>Whole genome assemblies of Zophobas morio and Tenebrio molitor.</title>
        <authorList>
            <person name="Kaur S."/>
            <person name="Stinson S.A."/>
            <person name="diCenzo G.C."/>
        </authorList>
    </citation>
    <scope>NUCLEOTIDE SEQUENCE</scope>
    <source>
        <strain evidence="2">QUZm001</strain>
    </source>
</reference>
<feature type="coiled-coil region" evidence="1">
    <location>
        <begin position="27"/>
        <end position="87"/>
    </location>
</feature>
<evidence type="ECO:0000313" key="2">
    <source>
        <dbReference type="EMBL" id="KAJ3648802.1"/>
    </source>
</evidence>
<evidence type="ECO:0000313" key="3">
    <source>
        <dbReference type="Proteomes" id="UP001168821"/>
    </source>
</evidence>